<feature type="coiled-coil region" evidence="4">
    <location>
        <begin position="257"/>
        <end position="284"/>
    </location>
</feature>
<evidence type="ECO:0000256" key="3">
    <source>
        <dbReference type="PROSITE-ProRule" id="PRU00059"/>
    </source>
</evidence>
<evidence type="ECO:0000313" key="8">
    <source>
        <dbReference type="RefSeq" id="XP_030384003.1"/>
    </source>
</evidence>
<dbReference type="Gene3D" id="2.60.120.290">
    <property type="entry name" value="Spermadhesin, CUB domain"/>
    <property type="match status" value="1"/>
</dbReference>
<feature type="domain" description="CUB" evidence="6">
    <location>
        <begin position="30"/>
        <end position="147"/>
    </location>
</feature>
<reference evidence="8" key="1">
    <citation type="submission" date="2025-08" db="UniProtKB">
        <authorList>
            <consortium name="RefSeq"/>
        </authorList>
    </citation>
    <scope>IDENTIFICATION</scope>
    <source>
        <strain evidence="8">11010-0011.00</strain>
        <tissue evidence="8">Whole body</tissue>
    </source>
</reference>
<feature type="signal peptide" evidence="5">
    <location>
        <begin position="1"/>
        <end position="22"/>
    </location>
</feature>
<evidence type="ECO:0000259" key="6">
    <source>
        <dbReference type="PROSITE" id="PS01180"/>
    </source>
</evidence>
<evidence type="ECO:0000256" key="1">
    <source>
        <dbReference type="ARBA" id="ARBA00022737"/>
    </source>
</evidence>
<dbReference type="Proteomes" id="UP000504634">
    <property type="component" value="Unplaced"/>
</dbReference>
<dbReference type="SUPFAM" id="SSF49854">
    <property type="entry name" value="Spermadhesin, CUB domain"/>
    <property type="match status" value="1"/>
</dbReference>
<protein>
    <submittedName>
        <fullName evidence="8">Uncharacterized protein LOC115631417</fullName>
    </submittedName>
</protein>
<name>A0A6J2U8X6_DROLE</name>
<feature type="domain" description="CUB" evidence="6">
    <location>
        <begin position="345"/>
        <end position="433"/>
    </location>
</feature>
<feature type="chain" id="PRO_5026993905" evidence="5">
    <location>
        <begin position="23"/>
        <end position="671"/>
    </location>
</feature>
<dbReference type="PROSITE" id="PS01180">
    <property type="entry name" value="CUB"/>
    <property type="match status" value="2"/>
</dbReference>
<dbReference type="Pfam" id="PF00431">
    <property type="entry name" value="CUB"/>
    <property type="match status" value="1"/>
</dbReference>
<evidence type="ECO:0000256" key="5">
    <source>
        <dbReference type="SAM" id="SignalP"/>
    </source>
</evidence>
<keyword evidence="7" id="KW-1185">Reference proteome</keyword>
<dbReference type="RefSeq" id="XP_030384003.1">
    <property type="nucleotide sequence ID" value="XM_030528143.1"/>
</dbReference>
<evidence type="ECO:0000256" key="2">
    <source>
        <dbReference type="ARBA" id="ARBA00023157"/>
    </source>
</evidence>
<keyword evidence="4" id="KW-0175">Coiled coil</keyword>
<dbReference type="SMART" id="SM00042">
    <property type="entry name" value="CUB"/>
    <property type="match status" value="1"/>
</dbReference>
<proteinExistence type="predicted"/>
<dbReference type="InterPro" id="IPR035914">
    <property type="entry name" value="Sperma_CUB_dom_sf"/>
</dbReference>
<keyword evidence="1" id="KW-0677">Repeat</keyword>
<evidence type="ECO:0000313" key="7">
    <source>
        <dbReference type="Proteomes" id="UP000504634"/>
    </source>
</evidence>
<dbReference type="AlphaFoldDB" id="A0A6J2U8X6"/>
<dbReference type="GeneID" id="115631417"/>
<comment type="caution">
    <text evidence="3">Lacks conserved residue(s) required for the propagation of feature annotation.</text>
</comment>
<dbReference type="OrthoDB" id="6369184at2759"/>
<organism evidence="7 8">
    <name type="scientific">Drosophila lebanonensis</name>
    <name type="common">Fruit fly</name>
    <name type="synonym">Scaptodrosophila lebanonensis</name>
    <dbReference type="NCBI Taxonomy" id="7225"/>
    <lineage>
        <taxon>Eukaryota</taxon>
        <taxon>Metazoa</taxon>
        <taxon>Ecdysozoa</taxon>
        <taxon>Arthropoda</taxon>
        <taxon>Hexapoda</taxon>
        <taxon>Insecta</taxon>
        <taxon>Pterygota</taxon>
        <taxon>Neoptera</taxon>
        <taxon>Endopterygota</taxon>
        <taxon>Diptera</taxon>
        <taxon>Brachycera</taxon>
        <taxon>Muscomorpha</taxon>
        <taxon>Ephydroidea</taxon>
        <taxon>Drosophilidae</taxon>
        <taxon>Scaptodrosophila</taxon>
    </lineage>
</organism>
<dbReference type="PANTHER" id="PTHR24251">
    <property type="entry name" value="OVOCHYMASE-RELATED"/>
    <property type="match status" value="1"/>
</dbReference>
<dbReference type="CDD" id="cd00041">
    <property type="entry name" value="CUB"/>
    <property type="match status" value="1"/>
</dbReference>
<gene>
    <name evidence="8" type="primary">LOC115631417</name>
</gene>
<sequence length="671" mass="75017">MLLKDCLGFAISLWLCAEICFAAVHEDLKCGLSGVYRQRQSVIASPNYPNNYPMNTCLDYVIRSPYRCSTKFHIQFLDFQLELSENCKNDYMAVGLQNDGDDMDVLCGHVVGIKKYRTLDGVLRLRFFTDDSPWTTARGFKLIVTRLACEREDLSRGLDVDVDEEDTVEINSLNPSKKLLSPGIFQPQLFQNVSQQSQHIPQTRPYLNPNTPASALDGIYLPVYGNGLSSLPVSTAQHWQTPGSPLIAQPCINTEQNHQQLRQLQQLQQKLQQDQNQALQQQLSHRPDTSVQLLPPHEVQQLQHQQLPAISDQYLTNAFQPIAPTLKDYDPQSLQQFGGQVDLCCATSFSQAHFYLSSPGFPRTLFANFLPTPQRDCAFYIEKSSPNVCRLRINLKYFDFGQSSEGVGSQSLSPGLPQSLGVQRSCTQDFIEIDGQRYCGCRSGNVHKSYWGEGRKALRMRVGYSGLQSNGFLLEIFQDQDDNGCRDTVPLALGIGGNIAGNVGGNLGGNLGSNFGGNLGGNFVAGFPQFLQQPNVGLWPPRPLWQASGYGYPLQQFQQFPLPLTPYRQGREVAWARGLEAHQPTRVIETNSTHKEFYYYDADEAFARAAATGKRAEQSDGTGSQVNIKAFEQSSCSFDYMEVLKLSVDTLWLTKPLCFAPFRTWLSNIFG</sequence>
<keyword evidence="5" id="KW-0732">Signal</keyword>
<keyword evidence="2" id="KW-1015">Disulfide bond</keyword>
<dbReference type="InterPro" id="IPR000859">
    <property type="entry name" value="CUB_dom"/>
</dbReference>
<accession>A0A6J2U8X6</accession>
<evidence type="ECO:0000256" key="4">
    <source>
        <dbReference type="SAM" id="Coils"/>
    </source>
</evidence>